<evidence type="ECO:0000313" key="11">
    <source>
        <dbReference type="EMBL" id="RMX45553.1"/>
    </source>
</evidence>
<dbReference type="Pfam" id="PF04124">
    <property type="entry name" value="Dor1"/>
    <property type="match status" value="1"/>
</dbReference>
<evidence type="ECO:0000256" key="1">
    <source>
        <dbReference type="ARBA" id="ARBA00004395"/>
    </source>
</evidence>
<name>A0A3M6TVX3_POCDA</name>
<dbReference type="InterPro" id="IPR007255">
    <property type="entry name" value="COG8"/>
</dbReference>
<reference evidence="11 12" key="1">
    <citation type="journal article" date="2018" name="Sci. Rep.">
        <title>Comparative analysis of the Pocillopora damicornis genome highlights role of immune system in coral evolution.</title>
        <authorList>
            <person name="Cunning R."/>
            <person name="Bay R.A."/>
            <person name="Gillette P."/>
            <person name="Baker A.C."/>
            <person name="Traylor-Knowles N."/>
        </authorList>
    </citation>
    <scope>NUCLEOTIDE SEQUENCE [LARGE SCALE GENOMIC DNA]</scope>
    <source>
        <strain evidence="11">RSMAS</strain>
        <tissue evidence="11">Whole animal</tissue>
    </source>
</reference>
<evidence type="ECO:0000256" key="3">
    <source>
        <dbReference type="ARBA" id="ARBA00020983"/>
    </source>
</evidence>
<evidence type="ECO:0000256" key="4">
    <source>
        <dbReference type="ARBA" id="ARBA00022448"/>
    </source>
</evidence>
<dbReference type="OMA" id="QRCIHGV"/>
<dbReference type="PANTHER" id="PTHR21311">
    <property type="entry name" value="CONSERVED OLIGOMERIC GOLGI COMPLEX COMPONENT 8"/>
    <property type="match status" value="1"/>
</dbReference>
<comment type="subcellular location">
    <subcellularLocation>
        <location evidence="1 9">Golgi apparatus membrane</location>
        <topology evidence="1 9">Peripheral membrane protein</topology>
    </subcellularLocation>
</comment>
<keyword evidence="12" id="KW-1185">Reference proteome</keyword>
<proteinExistence type="inferred from homology"/>
<dbReference type="EMBL" id="RCHS01002816">
    <property type="protein sequence ID" value="RMX45553.1"/>
    <property type="molecule type" value="Genomic_DNA"/>
</dbReference>
<feature type="region of interest" description="Disordered" evidence="10">
    <location>
        <begin position="542"/>
        <end position="610"/>
    </location>
</feature>
<evidence type="ECO:0000313" key="12">
    <source>
        <dbReference type="Proteomes" id="UP000275408"/>
    </source>
</evidence>
<feature type="compositionally biased region" description="Basic and acidic residues" evidence="10">
    <location>
        <begin position="583"/>
        <end position="593"/>
    </location>
</feature>
<gene>
    <name evidence="11" type="ORF">pdam_00012945</name>
</gene>
<dbReference type="PIRSF" id="PIRSF015415">
    <property type="entry name" value="COG8"/>
    <property type="match status" value="1"/>
</dbReference>
<dbReference type="SUPFAM" id="SSF74788">
    <property type="entry name" value="Cullin repeat-like"/>
    <property type="match status" value="1"/>
</dbReference>
<dbReference type="AlphaFoldDB" id="A0A3M6TVX3"/>
<dbReference type="Proteomes" id="UP000275408">
    <property type="component" value="Unassembled WGS sequence"/>
</dbReference>
<keyword evidence="7 9" id="KW-0472">Membrane</keyword>
<dbReference type="GO" id="GO:0000139">
    <property type="term" value="C:Golgi membrane"/>
    <property type="evidence" value="ECO:0007669"/>
    <property type="project" value="UniProtKB-SubCell"/>
</dbReference>
<protein>
    <recommendedName>
        <fullName evidence="3 9">Conserved oligomeric Golgi complex subunit 8</fullName>
        <shortName evidence="9">COG complex subunit 8</shortName>
    </recommendedName>
    <alternativeName>
        <fullName evidence="8 9">Component of oligomeric Golgi complex 8</fullName>
    </alternativeName>
</protein>
<dbReference type="GO" id="GO:0015031">
    <property type="term" value="P:protein transport"/>
    <property type="evidence" value="ECO:0007669"/>
    <property type="project" value="UniProtKB-UniRule"/>
</dbReference>
<comment type="similarity">
    <text evidence="2 9">Belongs to the COG8 family.</text>
</comment>
<organism evidence="11 12">
    <name type="scientific">Pocillopora damicornis</name>
    <name type="common">Cauliflower coral</name>
    <name type="synonym">Millepora damicornis</name>
    <dbReference type="NCBI Taxonomy" id="46731"/>
    <lineage>
        <taxon>Eukaryota</taxon>
        <taxon>Metazoa</taxon>
        <taxon>Cnidaria</taxon>
        <taxon>Anthozoa</taxon>
        <taxon>Hexacorallia</taxon>
        <taxon>Scleractinia</taxon>
        <taxon>Astrocoeniina</taxon>
        <taxon>Pocilloporidae</taxon>
        <taxon>Pocillopora</taxon>
    </lineage>
</organism>
<keyword evidence="4 9" id="KW-0813">Transport</keyword>
<dbReference type="OrthoDB" id="1661054at2759"/>
<dbReference type="STRING" id="46731.A0A3M6TVX3"/>
<dbReference type="InterPro" id="IPR016632">
    <property type="entry name" value="COG8_Metazoal_Plant"/>
</dbReference>
<comment type="caution">
    <text evidence="11">The sequence shown here is derived from an EMBL/GenBank/DDBJ whole genome shotgun (WGS) entry which is preliminary data.</text>
</comment>
<dbReference type="GO" id="GO:0017119">
    <property type="term" value="C:Golgi transport complex"/>
    <property type="evidence" value="ECO:0007669"/>
    <property type="project" value="UniProtKB-UniRule"/>
</dbReference>
<comment type="subunit">
    <text evidence="9">Component of the conserved oligomeric Golgi complex which is composed of eight different subunits and is required for normal Golgi morphology and localization.</text>
</comment>
<feature type="compositionally biased region" description="Basic and acidic residues" evidence="10">
    <location>
        <begin position="547"/>
        <end position="570"/>
    </location>
</feature>
<dbReference type="InterPro" id="IPR016159">
    <property type="entry name" value="Cullin_repeat-like_dom_sf"/>
</dbReference>
<evidence type="ECO:0000256" key="5">
    <source>
        <dbReference type="ARBA" id="ARBA00022927"/>
    </source>
</evidence>
<dbReference type="PANTHER" id="PTHR21311:SF0">
    <property type="entry name" value="CONSERVED OLIGOMERIC GOLGI COMPLEX SUBUNIT 8"/>
    <property type="match status" value="1"/>
</dbReference>
<evidence type="ECO:0000256" key="7">
    <source>
        <dbReference type="ARBA" id="ARBA00023136"/>
    </source>
</evidence>
<evidence type="ECO:0000256" key="6">
    <source>
        <dbReference type="ARBA" id="ARBA00023034"/>
    </source>
</evidence>
<evidence type="ECO:0000256" key="8">
    <source>
        <dbReference type="ARBA" id="ARBA00031347"/>
    </source>
</evidence>
<accession>A0A3M6TVX3</accession>
<keyword evidence="5 9" id="KW-0653">Protein transport</keyword>
<dbReference type="GO" id="GO:0006891">
    <property type="term" value="P:intra-Golgi vesicle-mediated transport"/>
    <property type="evidence" value="ECO:0007669"/>
    <property type="project" value="TreeGrafter"/>
</dbReference>
<keyword evidence="6 9" id="KW-0333">Golgi apparatus</keyword>
<evidence type="ECO:0000256" key="9">
    <source>
        <dbReference type="PIRNR" id="PIRNR015415"/>
    </source>
</evidence>
<evidence type="ECO:0000256" key="10">
    <source>
        <dbReference type="SAM" id="MobiDB-lite"/>
    </source>
</evidence>
<sequence length="610" mass="69011">MKQLPSGTRKRMDVSEQDDGLFKTLFQESFQDAWKDNPDFSLYLAELSASSVEKLSREPERLAEEKAQILEQTEHLAFNNYKTFIKTAECSKEIFNDFVSVEEHAESLLDKLPTFSETCSNFMKVAQEINTSRHLNSLTLARHTQLLEILEISQLMDSCVRNGYYEEALELSSYVQRLEKKLSNIPIIQNIVDVVQSSTQLMLSQLLQQLRSAIQLPACLRVIGYLRRLDLFSESELRIKFLQARDTWLQSVLASISSDDPYYHITKTIETSRVHLFDIVTQYRAIFSDDDPILSMENEDSPIYGNLFHCWIVQKVQQFLNTLENDLEQGVGNRLDSLLGQCMYFGLSFSRVGADFRGLLPPLFHAAALKSFNTEVHNATDSFHKAMKSFSPQPVPSTVTSTIISTMATKPDELNPPIELLQHPPLAAFINSILSAFNNLRHCAPISLASPVTDSVCSALKTVIQSTCAFHRTEATALNETERASFANFCQVLGKQVMPYMKECLEAFFPSSVLTNLCGGSFLDVRLDVDALLVLLEPVMPQDSTQEEDKPPHQKNEAKNSEYDRRKDQENSESNESSLSKVEPNKDVNEKLPDSVQRTQDLTQVEAVSR</sequence>
<evidence type="ECO:0000256" key="2">
    <source>
        <dbReference type="ARBA" id="ARBA00006419"/>
    </source>
</evidence>